<dbReference type="RefSeq" id="WP_240833225.1">
    <property type="nucleotide sequence ID" value="NZ_JAKWBL010000004.1"/>
</dbReference>
<dbReference type="PROSITE" id="PS51257">
    <property type="entry name" value="PROKAR_LIPOPROTEIN"/>
    <property type="match status" value="1"/>
</dbReference>
<protein>
    <submittedName>
        <fullName evidence="2">Glutaminyl-peptide cyclotransferase</fullName>
    </submittedName>
</protein>
<dbReference type="InterPro" id="IPR007788">
    <property type="entry name" value="QCT"/>
</dbReference>
<dbReference type="InterPro" id="IPR011044">
    <property type="entry name" value="Quino_amine_DH_bsu"/>
</dbReference>
<evidence type="ECO:0000313" key="3">
    <source>
        <dbReference type="Proteomes" id="UP001202248"/>
    </source>
</evidence>
<dbReference type="SUPFAM" id="SSF50969">
    <property type="entry name" value="YVTN repeat-like/Quinoprotein amine dehydrogenase"/>
    <property type="match status" value="1"/>
</dbReference>
<dbReference type="Proteomes" id="UP001202248">
    <property type="component" value="Unassembled WGS sequence"/>
</dbReference>
<sequence length="278" mass="31658">MKYNVMITGQMRFLLISLFASLVACNSDDNSSNQQNTKAVTPVIHYKLLQTYPHDTTLFTEGLVFYDNKLFESSGAPPDIPFTKSVIGYYDFKTGLFNQKIEIDKSKYFGEGITFHDNKLYQLTYKNKLGFIYDAKNFIKQGEFNYSNTEGWGLTTDGNSIIMSDGTENITYLDPKTMQPHRILKITENGILRDSLNELEFINGCLYANIWLHPEIVKINTTNGNIVGKLNLSSIVNAVKSRKPNSQELNGIAYDSITGATYITGKLWPYIYKIYFEK</sequence>
<accession>A0ABS9SR06</accession>
<comment type="caution">
    <text evidence="2">The sequence shown here is derived from an EMBL/GenBank/DDBJ whole genome shotgun (WGS) entry which is preliminary data.</text>
</comment>
<keyword evidence="1" id="KW-0732">Signal</keyword>
<proteinExistence type="predicted"/>
<organism evidence="2 3">
    <name type="scientific">Niabella ginsengisoli</name>
    <dbReference type="NCBI Taxonomy" id="522298"/>
    <lineage>
        <taxon>Bacteria</taxon>
        <taxon>Pseudomonadati</taxon>
        <taxon>Bacteroidota</taxon>
        <taxon>Chitinophagia</taxon>
        <taxon>Chitinophagales</taxon>
        <taxon>Chitinophagaceae</taxon>
        <taxon>Niabella</taxon>
    </lineage>
</organism>
<feature type="signal peptide" evidence="1">
    <location>
        <begin position="1"/>
        <end position="26"/>
    </location>
</feature>
<gene>
    <name evidence="2" type="ORF">MKP09_24290</name>
</gene>
<feature type="chain" id="PRO_5046780319" evidence="1">
    <location>
        <begin position="27"/>
        <end position="278"/>
    </location>
</feature>
<dbReference type="PANTHER" id="PTHR31270">
    <property type="entry name" value="GLUTAMINYL-PEPTIDE CYCLOTRANSFERASE"/>
    <property type="match status" value="1"/>
</dbReference>
<name>A0ABS9SR06_9BACT</name>
<dbReference type="EMBL" id="JAKWBL010000004">
    <property type="protein sequence ID" value="MCH5600810.1"/>
    <property type="molecule type" value="Genomic_DNA"/>
</dbReference>
<dbReference type="Pfam" id="PF05096">
    <property type="entry name" value="Glu_cyclase_2"/>
    <property type="match status" value="1"/>
</dbReference>
<keyword evidence="3" id="KW-1185">Reference proteome</keyword>
<evidence type="ECO:0000256" key="1">
    <source>
        <dbReference type="SAM" id="SignalP"/>
    </source>
</evidence>
<evidence type="ECO:0000313" key="2">
    <source>
        <dbReference type="EMBL" id="MCH5600810.1"/>
    </source>
</evidence>
<dbReference type="PANTHER" id="PTHR31270:SF1">
    <property type="entry name" value="GLUTAMINYL-PEPTIDE CYCLOTRANSFERASE"/>
    <property type="match status" value="1"/>
</dbReference>
<reference evidence="2 3" key="1">
    <citation type="submission" date="2022-02" db="EMBL/GenBank/DDBJ databases">
        <authorList>
            <person name="Min J."/>
        </authorList>
    </citation>
    <scope>NUCLEOTIDE SEQUENCE [LARGE SCALE GENOMIC DNA]</scope>
    <source>
        <strain evidence="2 3">GR10-1</strain>
    </source>
</reference>